<accession>A0A7X0RVD2</accession>
<gene>
    <name evidence="1" type="ORF">H7C19_19130</name>
</gene>
<name>A0A7X0RVD2_9BACL</name>
<organism evidence="1 2">
    <name type="scientific">Cohnella nanjingensis</name>
    <dbReference type="NCBI Taxonomy" id="1387779"/>
    <lineage>
        <taxon>Bacteria</taxon>
        <taxon>Bacillati</taxon>
        <taxon>Bacillota</taxon>
        <taxon>Bacilli</taxon>
        <taxon>Bacillales</taxon>
        <taxon>Paenibacillaceae</taxon>
        <taxon>Cohnella</taxon>
    </lineage>
</organism>
<evidence type="ECO:0000313" key="2">
    <source>
        <dbReference type="Proteomes" id="UP000547209"/>
    </source>
</evidence>
<dbReference type="RefSeq" id="WP_185670647.1">
    <property type="nucleotide sequence ID" value="NZ_JACJVP010000030.1"/>
</dbReference>
<sequence length="250" mass="28740">MIVRENERFFVLTPQDDHARLSGEIAKRMHANLYGNSPYVQEALLAIAEHDRSWMRLDDTPVWNDRDRRPFSFMDYPHLPKLTFYRLGVDEVEAMSAYAGLLCSLHFSSFQPPGGAQDPAWSEFVDHERARQRRIRAVLNEPEEASVMRHLGILQLCDQISLYVCFNEPGAAKADEHPWYREGFGVRLDGRQLSAAWTGPERVRISPSPFAEPFRAVLRTKHVLKDAIAGMGIGDAYRETPWTEQTLHFE</sequence>
<comment type="caution">
    <text evidence="1">The sequence shown here is derived from an EMBL/GenBank/DDBJ whole genome shotgun (WGS) entry which is preliminary data.</text>
</comment>
<proteinExistence type="predicted"/>
<protein>
    <submittedName>
        <fullName evidence="1">DUF3891 family protein</fullName>
    </submittedName>
</protein>
<dbReference type="InterPro" id="IPR024992">
    <property type="entry name" value="DUF3891"/>
</dbReference>
<reference evidence="1 2" key="1">
    <citation type="submission" date="2020-08" db="EMBL/GenBank/DDBJ databases">
        <title>Cohnella phylogeny.</title>
        <authorList>
            <person name="Dunlap C."/>
        </authorList>
    </citation>
    <scope>NUCLEOTIDE SEQUENCE [LARGE SCALE GENOMIC DNA]</scope>
    <source>
        <strain evidence="1 2">DSM 28246</strain>
    </source>
</reference>
<dbReference type="AlphaFoldDB" id="A0A7X0RVD2"/>
<dbReference type="Proteomes" id="UP000547209">
    <property type="component" value="Unassembled WGS sequence"/>
</dbReference>
<keyword evidence="2" id="KW-1185">Reference proteome</keyword>
<evidence type="ECO:0000313" key="1">
    <source>
        <dbReference type="EMBL" id="MBB6672799.1"/>
    </source>
</evidence>
<dbReference type="Pfam" id="PF13030">
    <property type="entry name" value="DUF3891"/>
    <property type="match status" value="1"/>
</dbReference>
<dbReference type="EMBL" id="JACJVP010000030">
    <property type="protein sequence ID" value="MBB6672799.1"/>
    <property type="molecule type" value="Genomic_DNA"/>
</dbReference>